<accession>A0A7C3UDG3</accession>
<name>A0A7C3UDG3_9EURY</name>
<gene>
    <name evidence="4" type="ORF">ENL48_06870</name>
    <name evidence="3" type="ORF">ENT89_00335</name>
    <name evidence="2" type="ORF">ENX77_02955</name>
</gene>
<evidence type="ECO:0000313" key="2">
    <source>
        <dbReference type="EMBL" id="HGE66074.1"/>
    </source>
</evidence>
<dbReference type="CDD" id="cd00198">
    <property type="entry name" value="vWFA"/>
    <property type="match status" value="1"/>
</dbReference>
<organism evidence="2">
    <name type="scientific">Geoglobus ahangari</name>
    <dbReference type="NCBI Taxonomy" id="113653"/>
    <lineage>
        <taxon>Archaea</taxon>
        <taxon>Methanobacteriati</taxon>
        <taxon>Methanobacteriota</taxon>
        <taxon>Archaeoglobi</taxon>
        <taxon>Archaeoglobales</taxon>
        <taxon>Archaeoglobaceae</taxon>
        <taxon>Geoglobus</taxon>
    </lineage>
</organism>
<sequence>MLEMFTKPECKICSEEDFIDLELMKKLLYSIFNPYYREKGKFDVGEFIKSKIKDKELYEYFENYSMIFNDMLKGLGYSESLWMDKFEEYINAKKEAWEELKSLIARGEIDKNDLSASDLLDFFYEEIIEDLINIDVIKGISRRVFEKRIIFSEIAEKLVADKIMEEAMKEAKDYDYESEGETISSLPSYELIEFDEFMHHFDLVDIPETMIRAAKRNFEIDEIVARAPKKVGKRSYVMLIDVSDSMRGKKIIGAIEAALTLKNSIKASGDEYEVLAFNHETFKIREGDILNLQVRGMTDIGLSLRKATEILKNKEGKRIIFLITDGMPTTSYNPYYTPWRTSIIEARKLRNYDIHLYILMLNDDPRFYEFCLKLVKESGKGQAYYFPNPLNLKNYICRRVSR</sequence>
<evidence type="ECO:0000313" key="4">
    <source>
        <dbReference type="EMBL" id="HHF48832.1"/>
    </source>
</evidence>
<dbReference type="InterPro" id="IPR036465">
    <property type="entry name" value="vWFA_dom_sf"/>
</dbReference>
<evidence type="ECO:0000259" key="1">
    <source>
        <dbReference type="Pfam" id="PF13519"/>
    </source>
</evidence>
<dbReference type="EMBL" id="DRUC01000101">
    <property type="protein sequence ID" value="HHF48832.1"/>
    <property type="molecule type" value="Genomic_DNA"/>
</dbReference>
<dbReference type="EMBL" id="DTAK01000002">
    <property type="protein sequence ID" value="HGU58677.1"/>
    <property type="molecule type" value="Genomic_DNA"/>
</dbReference>
<comment type="caution">
    <text evidence="2">The sequence shown here is derived from an EMBL/GenBank/DDBJ whole genome shotgun (WGS) entry which is preliminary data.</text>
</comment>
<dbReference type="Pfam" id="PF13519">
    <property type="entry name" value="VWA_2"/>
    <property type="match status" value="1"/>
</dbReference>
<dbReference type="AlphaFoldDB" id="A0A7C3UDG3"/>
<protein>
    <submittedName>
        <fullName evidence="2">VWA domain-containing protein</fullName>
    </submittedName>
</protein>
<reference evidence="2" key="1">
    <citation type="journal article" date="2020" name="mSystems">
        <title>Genome- and Community-Level Interaction Insights into Carbon Utilization and Element Cycling Functions of Hydrothermarchaeota in Hydrothermal Sediment.</title>
        <authorList>
            <person name="Zhou Z."/>
            <person name="Liu Y."/>
            <person name="Xu W."/>
            <person name="Pan J."/>
            <person name="Luo Z.H."/>
            <person name="Li M."/>
        </authorList>
    </citation>
    <scope>NUCLEOTIDE SEQUENCE [LARGE SCALE GENOMIC DNA]</scope>
    <source>
        <strain evidence="4">SpSt-10</strain>
        <strain evidence="3">SpSt-62</strain>
        <strain evidence="2">SpSt-97</strain>
    </source>
</reference>
<evidence type="ECO:0000313" key="3">
    <source>
        <dbReference type="EMBL" id="HGU58677.1"/>
    </source>
</evidence>
<dbReference type="Gene3D" id="3.40.50.410">
    <property type="entry name" value="von Willebrand factor, type A domain"/>
    <property type="match status" value="1"/>
</dbReference>
<dbReference type="InterPro" id="IPR002035">
    <property type="entry name" value="VWF_A"/>
</dbReference>
<proteinExistence type="predicted"/>
<dbReference type="EMBL" id="DTPI01000021">
    <property type="protein sequence ID" value="HGE66074.1"/>
    <property type="molecule type" value="Genomic_DNA"/>
</dbReference>
<feature type="domain" description="VWFA" evidence="1">
    <location>
        <begin position="237"/>
        <end position="326"/>
    </location>
</feature>
<dbReference type="SUPFAM" id="SSF53300">
    <property type="entry name" value="vWA-like"/>
    <property type="match status" value="1"/>
</dbReference>